<gene>
    <name evidence="1" type="ORF">AACT_2483</name>
</gene>
<accession>A0A6M8EDF6</accession>
<evidence type="ECO:0000313" key="1">
    <source>
        <dbReference type="EMBL" id="QKE29573.1"/>
    </source>
</evidence>
<proteinExistence type="predicted"/>
<keyword evidence="2" id="KW-1185">Reference proteome</keyword>
<evidence type="ECO:0000313" key="2">
    <source>
        <dbReference type="Proteomes" id="UP000503483"/>
    </source>
</evidence>
<dbReference type="EMBL" id="CP042652">
    <property type="protein sequence ID" value="QKE29573.1"/>
    <property type="molecule type" value="Genomic_DNA"/>
</dbReference>
<dbReference type="Proteomes" id="UP000503483">
    <property type="component" value="Chromosome"/>
</dbReference>
<protein>
    <submittedName>
        <fullName evidence="1">Uncharacterized protein</fullName>
    </submittedName>
</protein>
<name>A0A6M8EDF6_9BACT</name>
<dbReference type="RefSeq" id="WP_172127425.1">
    <property type="nucleotide sequence ID" value="NZ_CP042652.1"/>
</dbReference>
<sequence length="166" mass="19457">MNFSELDSKIKSELHEEVKGFAMSIGGTNVFLQMIEDIKKEKPHALLNKSCVFHFAKAKLNWNKQIFKDSLDQLFTAMRKEERDGDMLNGLNPKDYKETMNMMRTLKPVSIKVTPKKEEELLGFTFSILDTSIEKKTKVSMIYKIIFFYHIDFAKDILTYNRDEEI</sequence>
<reference evidence="1 2" key="1">
    <citation type="submission" date="2019-08" db="EMBL/GenBank/DDBJ databases">
        <title>Complete genome sequence of Arcobacter acticola.</title>
        <authorList>
            <person name="Miller W."/>
        </authorList>
    </citation>
    <scope>NUCLEOTIDE SEQUENCE [LARGE SCALE GENOMIC DNA]</scope>
    <source>
        <strain evidence="1 2">KCTC 52212</strain>
    </source>
</reference>
<organism evidence="1 2">
    <name type="scientific">Arcobacter acticola</name>
    <dbReference type="NCBI Taxonomy" id="1849015"/>
    <lineage>
        <taxon>Bacteria</taxon>
        <taxon>Pseudomonadati</taxon>
        <taxon>Campylobacterota</taxon>
        <taxon>Epsilonproteobacteria</taxon>
        <taxon>Campylobacterales</taxon>
        <taxon>Arcobacteraceae</taxon>
        <taxon>Arcobacter</taxon>
    </lineage>
</organism>
<dbReference type="KEGG" id="paco:AACT_2483"/>
<dbReference type="AlphaFoldDB" id="A0A6M8EDF6"/>